<comment type="caution">
    <text evidence="1">The sequence shown here is derived from an EMBL/GenBank/DDBJ whole genome shotgun (WGS) entry which is preliminary data.</text>
</comment>
<name>A0A2M6RB74_9BACT</name>
<sequence length="92" mass="10659">MGQAEILLEALTGVRDLGDKIGEFDRSLGENLNEETLHQTFRQWLEELSEVASLLFDMFPKSPFTLQQQIPVRYPDSDCEYREHERYATGHA</sequence>
<dbReference type="EMBL" id="PEZX01000004">
    <property type="protein sequence ID" value="PIS07270.1"/>
    <property type="molecule type" value="Genomic_DNA"/>
</dbReference>
<accession>A0A2M6RB74</accession>
<evidence type="ECO:0000313" key="1">
    <source>
        <dbReference type="EMBL" id="PIS07270.1"/>
    </source>
</evidence>
<dbReference type="Proteomes" id="UP000231162">
    <property type="component" value="Unassembled WGS sequence"/>
</dbReference>
<gene>
    <name evidence="1" type="ORF">COT79_00165</name>
</gene>
<protein>
    <submittedName>
        <fullName evidence="1">Uncharacterized protein</fullName>
    </submittedName>
</protein>
<reference evidence="2" key="1">
    <citation type="submission" date="2017-09" db="EMBL/GenBank/DDBJ databases">
        <title>Depth-based differentiation of microbial function through sediment-hosted aquifers and enrichment of novel symbionts in the deep terrestrial subsurface.</title>
        <authorList>
            <person name="Probst A.J."/>
            <person name="Ladd B."/>
            <person name="Jarett J.K."/>
            <person name="Geller-Mcgrath D.E."/>
            <person name="Sieber C.M.K."/>
            <person name="Emerson J.B."/>
            <person name="Anantharaman K."/>
            <person name="Thomas B.C."/>
            <person name="Malmstrom R."/>
            <person name="Stieglmeier M."/>
            <person name="Klingl A."/>
            <person name="Woyke T."/>
            <person name="Ryan C.M."/>
            <person name="Banfield J.F."/>
        </authorList>
    </citation>
    <scope>NUCLEOTIDE SEQUENCE [LARGE SCALE GENOMIC DNA]</scope>
</reference>
<dbReference type="AlphaFoldDB" id="A0A2M6RB74"/>
<evidence type="ECO:0000313" key="2">
    <source>
        <dbReference type="Proteomes" id="UP000231162"/>
    </source>
</evidence>
<organism evidence="1 2">
    <name type="scientific">Candidatus Berkelbacteria bacterium CG10_big_fil_rev_8_21_14_0_10_43_14</name>
    <dbReference type="NCBI Taxonomy" id="1974515"/>
    <lineage>
        <taxon>Bacteria</taxon>
        <taxon>Candidatus Berkelbacteria</taxon>
    </lineage>
</organism>
<proteinExistence type="predicted"/>